<dbReference type="Pfam" id="PF22564">
    <property type="entry name" value="HAAS"/>
    <property type="match status" value="1"/>
</dbReference>
<organism evidence="2 3">
    <name type="scientific">Streptomyces regalis</name>
    <dbReference type="NCBI Taxonomy" id="68262"/>
    <lineage>
        <taxon>Bacteria</taxon>
        <taxon>Bacillati</taxon>
        <taxon>Actinomycetota</taxon>
        <taxon>Actinomycetes</taxon>
        <taxon>Kitasatosporales</taxon>
        <taxon>Streptomycetaceae</taxon>
        <taxon>Streptomyces</taxon>
    </lineage>
</organism>
<feature type="transmembrane region" description="Helical" evidence="1">
    <location>
        <begin position="130"/>
        <end position="148"/>
    </location>
</feature>
<proteinExistence type="predicted"/>
<keyword evidence="1" id="KW-0472">Membrane</keyword>
<comment type="caution">
    <text evidence="2">The sequence shown here is derived from an EMBL/GenBank/DDBJ whole genome shotgun (WGS) entry which is preliminary data.</text>
</comment>
<evidence type="ECO:0000256" key="1">
    <source>
        <dbReference type="SAM" id="Phobius"/>
    </source>
</evidence>
<protein>
    <submittedName>
        <fullName evidence="2">Uncharacterized protein</fullName>
    </submittedName>
</protein>
<accession>A0A101J6D9</accession>
<keyword evidence="1" id="KW-0812">Transmembrane</keyword>
<dbReference type="RefSeq" id="WP_062715019.1">
    <property type="nucleotide sequence ID" value="NZ_LLZG01000412.1"/>
</dbReference>
<dbReference type="Proteomes" id="UP000053923">
    <property type="component" value="Unassembled WGS sequence"/>
</dbReference>
<evidence type="ECO:0000313" key="2">
    <source>
        <dbReference type="EMBL" id="KUL21046.1"/>
    </source>
</evidence>
<dbReference type="EMBL" id="LLZG01000412">
    <property type="protein sequence ID" value="KUL21046.1"/>
    <property type="molecule type" value="Genomic_DNA"/>
</dbReference>
<name>A0A101J6D9_9ACTN</name>
<feature type="transmembrane region" description="Helical" evidence="1">
    <location>
        <begin position="87"/>
        <end position="118"/>
    </location>
</feature>
<keyword evidence="1" id="KW-1133">Transmembrane helix</keyword>
<dbReference type="AlphaFoldDB" id="A0A101J6D9"/>
<sequence>MTITEHPLVESYLAAVARETAGLSPERRNELLADLEEHIAVTLAEESASGDDGIRTVLTRLGDPRTIAATALGDELPTPQVSRGRTLALLGLLAVTGPLTIFGPLLGGPALIGAIWWLWAAPQWRNRDKAIATAAALVPPLFAVSQWVVPAGTLNFGLGAFIPVLLAVLLLPAAAGVHLLRSARRLS</sequence>
<reference evidence="3" key="1">
    <citation type="submission" date="2015-10" db="EMBL/GenBank/DDBJ databases">
        <authorList>
            <person name="Ju K.-S."/>
            <person name="Doroghazi J.R."/>
            <person name="Metcalf W.W."/>
        </authorList>
    </citation>
    <scope>NUCLEOTIDE SEQUENCE [LARGE SCALE GENOMIC DNA]</scope>
    <source>
        <strain evidence="3">NRRL 3151</strain>
    </source>
</reference>
<keyword evidence="3" id="KW-1185">Reference proteome</keyword>
<feature type="transmembrane region" description="Helical" evidence="1">
    <location>
        <begin position="160"/>
        <end position="180"/>
    </location>
</feature>
<gene>
    <name evidence="2" type="ORF">ADL12_46645</name>
</gene>
<evidence type="ECO:0000313" key="3">
    <source>
        <dbReference type="Proteomes" id="UP000053923"/>
    </source>
</evidence>
<dbReference type="OrthoDB" id="3701328at2"/>